<proteinExistence type="inferred from homology"/>
<evidence type="ECO:0000256" key="4">
    <source>
        <dbReference type="ARBA" id="ARBA00023015"/>
    </source>
</evidence>
<comment type="subunit">
    <text evidence="7">Forms oligomers.</text>
</comment>
<dbReference type="PROSITE" id="PS51740">
    <property type="entry name" value="SPOVT_ABRB"/>
    <property type="match status" value="2"/>
</dbReference>
<comment type="similarity">
    <text evidence="7">Belongs to the MraZ family.</text>
</comment>
<accession>A0A969WDR1</accession>
<dbReference type="HAMAP" id="MF_01008">
    <property type="entry name" value="MraZ"/>
    <property type="match status" value="1"/>
</dbReference>
<keyword evidence="4 7" id="KW-0805">Transcription regulation</keyword>
<dbReference type="Pfam" id="PF02381">
    <property type="entry name" value="MraZ"/>
    <property type="match status" value="2"/>
</dbReference>
<dbReference type="Gene3D" id="3.40.1550.20">
    <property type="entry name" value="Transcriptional regulator MraZ domain"/>
    <property type="match status" value="1"/>
</dbReference>
<evidence type="ECO:0000256" key="7">
    <source>
        <dbReference type="HAMAP-Rule" id="MF_01008"/>
    </source>
</evidence>
<dbReference type="InterPro" id="IPR020603">
    <property type="entry name" value="MraZ_dom"/>
</dbReference>
<dbReference type="InterPro" id="IPR038619">
    <property type="entry name" value="MraZ_sf"/>
</dbReference>
<keyword evidence="6 7" id="KW-0804">Transcription</keyword>
<dbReference type="GO" id="GO:0003700">
    <property type="term" value="F:DNA-binding transcription factor activity"/>
    <property type="evidence" value="ECO:0007669"/>
    <property type="project" value="UniProtKB-UniRule"/>
</dbReference>
<dbReference type="RefSeq" id="WP_168148237.1">
    <property type="nucleotide sequence ID" value="NZ_JAAVXB010000005.1"/>
</dbReference>
<sequence length="146" mass="16341">MFAGSHQLSIDEKGRMAVPARFRQPLVDNCGAQLVLTTGPNPCIEIYPAPEFQRIVRDIQAMDDRATAEKLKQVFVGFAVETAMDAQGRVLLPPMLRKRARIDSGAVLMGQDSRFDVWATDTWEQRFGEGSDLLASLEDAFRTLKR</sequence>
<keyword evidence="2 7" id="KW-0963">Cytoplasm</keyword>
<dbReference type="InterPro" id="IPR003444">
    <property type="entry name" value="MraZ"/>
</dbReference>
<dbReference type="AlphaFoldDB" id="A0A969WDR1"/>
<dbReference type="EMBL" id="JAAVXB010000005">
    <property type="protein sequence ID" value="NKF22920.1"/>
    <property type="molecule type" value="Genomic_DNA"/>
</dbReference>
<dbReference type="GO" id="GO:0009295">
    <property type="term" value="C:nucleoid"/>
    <property type="evidence" value="ECO:0007669"/>
    <property type="project" value="UniProtKB-SubCell"/>
</dbReference>
<organism evidence="9 10">
    <name type="scientific">Solimonas marina</name>
    <dbReference type="NCBI Taxonomy" id="2714601"/>
    <lineage>
        <taxon>Bacteria</taxon>
        <taxon>Pseudomonadati</taxon>
        <taxon>Pseudomonadota</taxon>
        <taxon>Gammaproteobacteria</taxon>
        <taxon>Nevskiales</taxon>
        <taxon>Nevskiaceae</taxon>
        <taxon>Solimonas</taxon>
    </lineage>
</organism>
<dbReference type="GO" id="GO:2000143">
    <property type="term" value="P:negative regulation of DNA-templated transcription initiation"/>
    <property type="evidence" value="ECO:0007669"/>
    <property type="project" value="TreeGrafter"/>
</dbReference>
<evidence type="ECO:0000259" key="8">
    <source>
        <dbReference type="PROSITE" id="PS51740"/>
    </source>
</evidence>
<reference evidence="9" key="1">
    <citation type="submission" date="2020-03" db="EMBL/GenBank/DDBJ databases">
        <title>Solimonas marina sp. nov., isolated from deep seawater of the Pacific Ocean.</title>
        <authorList>
            <person name="Liu X."/>
            <person name="Lai Q."/>
            <person name="Sun F."/>
            <person name="Gai Y."/>
            <person name="Li G."/>
            <person name="Shao Z."/>
        </authorList>
    </citation>
    <scope>NUCLEOTIDE SEQUENCE</scope>
    <source>
        <strain evidence="9">C16B3</strain>
    </source>
</reference>
<evidence type="ECO:0000256" key="2">
    <source>
        <dbReference type="ARBA" id="ARBA00022490"/>
    </source>
</evidence>
<keyword evidence="3" id="KW-0677">Repeat</keyword>
<gene>
    <name evidence="7 9" type="primary">mraZ</name>
    <name evidence="9" type="ORF">G7Y82_11375</name>
</gene>
<feature type="domain" description="SpoVT-AbrB" evidence="8">
    <location>
        <begin position="5"/>
        <end position="51"/>
    </location>
</feature>
<feature type="domain" description="SpoVT-AbrB" evidence="8">
    <location>
        <begin position="79"/>
        <end position="122"/>
    </location>
</feature>
<dbReference type="PANTHER" id="PTHR34701:SF1">
    <property type="entry name" value="TRANSCRIPTIONAL REGULATOR MRAZ"/>
    <property type="match status" value="1"/>
</dbReference>
<dbReference type="CDD" id="cd16320">
    <property type="entry name" value="MraZ_N"/>
    <property type="match status" value="1"/>
</dbReference>
<dbReference type="SUPFAM" id="SSF89447">
    <property type="entry name" value="AbrB/MazE/MraZ-like"/>
    <property type="match status" value="1"/>
</dbReference>
<dbReference type="Proteomes" id="UP000653472">
    <property type="component" value="Unassembled WGS sequence"/>
</dbReference>
<name>A0A969WDR1_9GAMM</name>
<evidence type="ECO:0000256" key="6">
    <source>
        <dbReference type="ARBA" id="ARBA00023163"/>
    </source>
</evidence>
<comment type="caution">
    <text evidence="9">The sequence shown here is derived from an EMBL/GenBank/DDBJ whole genome shotgun (WGS) entry which is preliminary data.</text>
</comment>
<dbReference type="NCBIfam" id="TIGR00242">
    <property type="entry name" value="division/cell wall cluster transcriptional repressor MraZ"/>
    <property type="match status" value="1"/>
</dbReference>
<comment type="subcellular location">
    <subcellularLocation>
        <location evidence="7">Cytoplasm</location>
        <location evidence="7">Nucleoid</location>
    </subcellularLocation>
</comment>
<evidence type="ECO:0000256" key="1">
    <source>
        <dbReference type="ARBA" id="ARBA00013860"/>
    </source>
</evidence>
<dbReference type="InterPro" id="IPR035644">
    <property type="entry name" value="MraZ_C"/>
</dbReference>
<dbReference type="InterPro" id="IPR007159">
    <property type="entry name" value="SpoVT-AbrB_dom"/>
</dbReference>
<keyword evidence="5 7" id="KW-0238">DNA-binding</keyword>
<keyword evidence="10" id="KW-1185">Reference proteome</keyword>
<evidence type="ECO:0000313" key="10">
    <source>
        <dbReference type="Proteomes" id="UP000653472"/>
    </source>
</evidence>
<dbReference type="GO" id="GO:0005737">
    <property type="term" value="C:cytoplasm"/>
    <property type="evidence" value="ECO:0007669"/>
    <property type="project" value="UniProtKB-UniRule"/>
</dbReference>
<dbReference type="InterPro" id="IPR037914">
    <property type="entry name" value="SpoVT-AbrB_sf"/>
</dbReference>
<dbReference type="CDD" id="cd16321">
    <property type="entry name" value="MraZ_C"/>
    <property type="match status" value="1"/>
</dbReference>
<dbReference type="InterPro" id="IPR035642">
    <property type="entry name" value="MraZ_N"/>
</dbReference>
<dbReference type="GO" id="GO:0000976">
    <property type="term" value="F:transcription cis-regulatory region binding"/>
    <property type="evidence" value="ECO:0007669"/>
    <property type="project" value="TreeGrafter"/>
</dbReference>
<evidence type="ECO:0000313" key="9">
    <source>
        <dbReference type="EMBL" id="NKF22920.1"/>
    </source>
</evidence>
<evidence type="ECO:0000256" key="5">
    <source>
        <dbReference type="ARBA" id="ARBA00023125"/>
    </source>
</evidence>
<dbReference type="PANTHER" id="PTHR34701">
    <property type="entry name" value="TRANSCRIPTIONAL REGULATOR MRAZ"/>
    <property type="match status" value="1"/>
</dbReference>
<protein>
    <recommendedName>
        <fullName evidence="1 7">Transcriptional regulator MraZ</fullName>
    </recommendedName>
</protein>
<evidence type="ECO:0000256" key="3">
    <source>
        <dbReference type="ARBA" id="ARBA00022737"/>
    </source>
</evidence>